<dbReference type="PANTHER" id="PTHR24637">
    <property type="entry name" value="COLLAGEN"/>
    <property type="match status" value="1"/>
</dbReference>
<dbReference type="AlphaFoldDB" id="A0A1V5SF77"/>
<keyword evidence="3" id="KW-0472">Membrane</keyword>
<dbReference type="SUPFAM" id="SSF51126">
    <property type="entry name" value="Pectin lyase-like"/>
    <property type="match status" value="1"/>
</dbReference>
<dbReference type="InterPro" id="IPR011050">
    <property type="entry name" value="Pectin_lyase_fold/virulence"/>
</dbReference>
<dbReference type="Pfam" id="PF01391">
    <property type="entry name" value="Collagen"/>
    <property type="match status" value="1"/>
</dbReference>
<dbReference type="Proteomes" id="UP000485367">
    <property type="component" value="Unassembled WGS sequence"/>
</dbReference>
<feature type="compositionally biased region" description="Low complexity" evidence="2">
    <location>
        <begin position="81"/>
        <end position="114"/>
    </location>
</feature>
<feature type="coiled-coil region" evidence="1">
    <location>
        <begin position="36"/>
        <end position="63"/>
    </location>
</feature>
<evidence type="ECO:0000256" key="1">
    <source>
        <dbReference type="SAM" id="Coils"/>
    </source>
</evidence>
<keyword evidence="4" id="KW-0176">Collagen</keyword>
<name>A0A1V5SF77_9BACT</name>
<protein>
    <submittedName>
        <fullName evidence="4">Collagen triple helix repeat (20 copies)</fullName>
    </submittedName>
</protein>
<gene>
    <name evidence="4" type="ORF">BWY43_00103</name>
</gene>
<comment type="caution">
    <text evidence="4">The sequence shown here is derived from an EMBL/GenBank/DDBJ whole genome shotgun (WGS) entry which is preliminary data.</text>
</comment>
<evidence type="ECO:0000256" key="3">
    <source>
        <dbReference type="SAM" id="Phobius"/>
    </source>
</evidence>
<dbReference type="InterPro" id="IPR008160">
    <property type="entry name" value="Collagen"/>
</dbReference>
<feature type="transmembrane region" description="Helical" evidence="3">
    <location>
        <begin position="12"/>
        <end position="36"/>
    </location>
</feature>
<keyword evidence="3" id="KW-1133">Transmembrane helix</keyword>
<keyword evidence="3" id="KW-0812">Transmembrane</keyword>
<evidence type="ECO:0000256" key="2">
    <source>
        <dbReference type="SAM" id="MobiDB-lite"/>
    </source>
</evidence>
<feature type="region of interest" description="Disordered" evidence="2">
    <location>
        <begin position="74"/>
        <end position="138"/>
    </location>
</feature>
<organism evidence="4">
    <name type="scientific">candidate division WS2 bacterium ADurb.Bin280</name>
    <dbReference type="NCBI Taxonomy" id="1852829"/>
    <lineage>
        <taxon>Bacteria</taxon>
        <taxon>candidate division WS2</taxon>
    </lineage>
</organism>
<evidence type="ECO:0000313" key="4">
    <source>
        <dbReference type="EMBL" id="OQA53176.1"/>
    </source>
</evidence>
<accession>A0A1V5SF77</accession>
<sequence>MEYVQEKKMGALSVGAVVTAIVLGVLANLGVGAILVTKNKLEFAKAENQAEKISQESETIEELMPSLNFLKTGESGKNGANGFDGKNGTNGTNGINGENGQNGVNGSNGQNGENGLDGETGNQGAKGVAGDTGTKGLTTGFITSLERTTQERIYYVNSSSGSDITGVGSLDSPYATVQKAINSVPEKISHNTTIQVAAGTYREGLDFKKIIDSGKLFTIKGDASDPNSYRITGADAGAETTAVRSYGLVNRSNGKTGGGVKVEGLRFDYFKNAGFYSYFNANTQLKDIVFHRCANSTTSVIYMVSFSRIDIYGSLSITGDGNDSGFYAYAATNTINVFDGATINIYNVAFGIDSFSGLIVNSSSGATWNIDNSQIAKTGVGIQAWHGERIKGIKGTMKNLNYGVWAANLALISIGTIEMTNVTTAINETLGGVVVEN</sequence>
<dbReference type="Gene3D" id="3.30.1910.20">
    <property type="entry name" value="asparaginyl-tRNA synthetase, N-terminal domain"/>
    <property type="match status" value="1"/>
</dbReference>
<dbReference type="EMBL" id="MWBO01000008">
    <property type="protein sequence ID" value="OQA53176.1"/>
    <property type="molecule type" value="Genomic_DNA"/>
</dbReference>
<keyword evidence="1" id="KW-0175">Coiled coil</keyword>
<reference evidence="4" key="1">
    <citation type="submission" date="2017-02" db="EMBL/GenBank/DDBJ databases">
        <title>Delving into the versatile metabolic prowess of the omnipresent phylum Bacteroidetes.</title>
        <authorList>
            <person name="Nobu M.K."/>
            <person name="Mei R."/>
            <person name="Narihiro T."/>
            <person name="Kuroda K."/>
            <person name="Liu W.-T."/>
        </authorList>
    </citation>
    <scope>NUCLEOTIDE SEQUENCE</scope>
    <source>
        <strain evidence="4">ADurb.Bin280</strain>
    </source>
</reference>
<proteinExistence type="predicted"/>